<evidence type="ECO:0000313" key="7">
    <source>
        <dbReference type="Proteomes" id="UP000250140"/>
    </source>
</evidence>
<proteinExistence type="inferred from homology"/>
<keyword evidence="2 5" id="KW-0812">Transmembrane</keyword>
<dbReference type="Pfam" id="PF04140">
    <property type="entry name" value="ICMT"/>
    <property type="match status" value="1"/>
</dbReference>
<keyword evidence="4 5" id="KW-0472">Membrane</keyword>
<evidence type="ECO:0000256" key="4">
    <source>
        <dbReference type="ARBA" id="ARBA00023136"/>
    </source>
</evidence>
<accession>A0A8E2ET52</accession>
<dbReference type="OrthoDB" id="422086at2759"/>
<dbReference type="AlphaFoldDB" id="A0A8E2ET52"/>
<evidence type="ECO:0000256" key="3">
    <source>
        <dbReference type="ARBA" id="ARBA00022989"/>
    </source>
</evidence>
<feature type="transmembrane region" description="Helical" evidence="5">
    <location>
        <begin position="68"/>
        <end position="86"/>
    </location>
</feature>
<dbReference type="GO" id="GO:0032259">
    <property type="term" value="P:methylation"/>
    <property type="evidence" value="ECO:0007669"/>
    <property type="project" value="UniProtKB-KW"/>
</dbReference>
<feature type="transmembrane region" description="Helical" evidence="5">
    <location>
        <begin position="6"/>
        <end position="29"/>
    </location>
</feature>
<reference evidence="6 7" key="1">
    <citation type="journal article" date="2016" name="Nat. Commun.">
        <title>Ectomycorrhizal ecology is imprinted in the genome of the dominant symbiotic fungus Cenococcum geophilum.</title>
        <authorList>
            <consortium name="DOE Joint Genome Institute"/>
            <person name="Peter M."/>
            <person name="Kohler A."/>
            <person name="Ohm R.A."/>
            <person name="Kuo A."/>
            <person name="Krutzmann J."/>
            <person name="Morin E."/>
            <person name="Arend M."/>
            <person name="Barry K.W."/>
            <person name="Binder M."/>
            <person name="Choi C."/>
            <person name="Clum A."/>
            <person name="Copeland A."/>
            <person name="Grisel N."/>
            <person name="Haridas S."/>
            <person name="Kipfer T."/>
            <person name="LaButti K."/>
            <person name="Lindquist E."/>
            <person name="Lipzen A."/>
            <person name="Maire R."/>
            <person name="Meier B."/>
            <person name="Mihaltcheva S."/>
            <person name="Molinier V."/>
            <person name="Murat C."/>
            <person name="Poggeler S."/>
            <person name="Quandt C.A."/>
            <person name="Sperisen C."/>
            <person name="Tritt A."/>
            <person name="Tisserant E."/>
            <person name="Crous P.W."/>
            <person name="Henrissat B."/>
            <person name="Nehls U."/>
            <person name="Egli S."/>
            <person name="Spatafora J.W."/>
            <person name="Grigoriev I.V."/>
            <person name="Martin F.M."/>
        </authorList>
    </citation>
    <scope>NUCLEOTIDE SEQUENCE [LARGE SCALE GENOMIC DNA]</scope>
    <source>
        <strain evidence="6 7">CBS 207.34</strain>
    </source>
</reference>
<dbReference type="Proteomes" id="UP000250140">
    <property type="component" value="Unassembled WGS sequence"/>
</dbReference>
<dbReference type="PANTHER" id="PTHR12714">
    <property type="entry name" value="PROTEIN-S ISOPRENYLCYSTEINE O-METHYLTRANSFERASE"/>
    <property type="match status" value="1"/>
</dbReference>
<dbReference type="EMBL" id="KV750661">
    <property type="protein sequence ID" value="OCL03883.1"/>
    <property type="molecule type" value="Genomic_DNA"/>
</dbReference>
<dbReference type="GO" id="GO:0004671">
    <property type="term" value="F:protein C-terminal S-isoprenylcysteine carboxyl O-methyltransferase activity"/>
    <property type="evidence" value="ECO:0007669"/>
    <property type="project" value="UniProtKB-EC"/>
</dbReference>
<dbReference type="PANTHER" id="PTHR12714:SF9">
    <property type="entry name" value="PROTEIN-S-ISOPRENYLCYSTEINE O-METHYLTRANSFERASE"/>
    <property type="match status" value="1"/>
</dbReference>
<protein>
    <recommendedName>
        <fullName evidence="5">Protein-S-isoprenylcysteine O-methyltransferase</fullName>
        <ecNumber evidence="5">2.1.1.100</ecNumber>
    </recommendedName>
</protein>
<dbReference type="Gene3D" id="1.20.120.1630">
    <property type="match status" value="1"/>
</dbReference>
<feature type="transmembrane region" description="Helical" evidence="5">
    <location>
        <begin position="106"/>
        <end position="126"/>
    </location>
</feature>
<gene>
    <name evidence="6" type="ORF">AOQ84DRAFT_381169</name>
</gene>
<keyword evidence="5" id="KW-0808">Transferase</keyword>
<comment type="catalytic activity">
    <reaction evidence="5">
        <text>[protein]-C-terminal S-[(2E,6E)-farnesyl]-L-cysteine + S-adenosyl-L-methionine = [protein]-C-terminal S-[(2E,6E)-farnesyl]-L-cysteine methyl ester + S-adenosyl-L-homocysteine</text>
        <dbReference type="Rhea" id="RHEA:21672"/>
        <dbReference type="Rhea" id="RHEA-COMP:12125"/>
        <dbReference type="Rhea" id="RHEA-COMP:12126"/>
        <dbReference type="ChEBI" id="CHEBI:57856"/>
        <dbReference type="ChEBI" id="CHEBI:59789"/>
        <dbReference type="ChEBI" id="CHEBI:90510"/>
        <dbReference type="ChEBI" id="CHEBI:90511"/>
        <dbReference type="EC" id="2.1.1.100"/>
    </reaction>
</comment>
<keyword evidence="3 5" id="KW-1133">Transmembrane helix</keyword>
<evidence type="ECO:0000256" key="2">
    <source>
        <dbReference type="ARBA" id="ARBA00022692"/>
    </source>
</evidence>
<dbReference type="GO" id="GO:0005789">
    <property type="term" value="C:endoplasmic reticulum membrane"/>
    <property type="evidence" value="ECO:0007669"/>
    <property type="project" value="UniProtKB-SubCell"/>
</dbReference>
<keyword evidence="7" id="KW-1185">Reference proteome</keyword>
<evidence type="ECO:0000256" key="1">
    <source>
        <dbReference type="ARBA" id="ARBA00004141"/>
    </source>
</evidence>
<sequence length="250" mass="27982">MFSHLLLALTSPTFPVLLLTTLIILALYLTDSSFKPPNQPSQPPTSQKLTDRVGGFSSPYSIRTRRSIVVIIGAYHALLTILYPSLRAKSQSTLLCPHPENLNSRLFALAPQSIVPLLAILVFAPIRLFCFRHLGKGFAFQLATPRRLITTGPYAYVQHPSYTCSVIVRLALYALFIRRDGVAACWLPASVVSGAKLGTMLRIGSWTILFNSCRFLSIRIRDEEAMLKKTFGKQWGDYHAQTKRLIPFVF</sequence>
<evidence type="ECO:0000256" key="5">
    <source>
        <dbReference type="RuleBase" id="RU362022"/>
    </source>
</evidence>
<keyword evidence="5" id="KW-0489">Methyltransferase</keyword>
<name>A0A8E2ET52_9PEZI</name>
<dbReference type="InterPro" id="IPR007269">
    <property type="entry name" value="ICMT_MeTrfase"/>
</dbReference>
<comment type="subcellular location">
    <subcellularLocation>
        <location evidence="5">Endoplasmic reticulum membrane</location>
        <topology evidence="5">Multi-pass membrane protein</topology>
    </subcellularLocation>
    <subcellularLocation>
        <location evidence="1">Membrane</location>
        <topology evidence="1">Multi-pass membrane protein</topology>
    </subcellularLocation>
</comment>
<comment type="caution">
    <text evidence="5">Lacks conserved residue(s) required for the propagation of feature annotation.</text>
</comment>
<evidence type="ECO:0000313" key="6">
    <source>
        <dbReference type="EMBL" id="OCL03883.1"/>
    </source>
</evidence>
<keyword evidence="5" id="KW-0949">S-adenosyl-L-methionine</keyword>
<dbReference type="EC" id="2.1.1.100" evidence="5"/>
<comment type="similarity">
    <text evidence="5">Belongs to the class VI-like SAM-binding methyltransferase superfamily. Isoprenylcysteine carboxyl methyltransferase family.</text>
</comment>
<organism evidence="6 7">
    <name type="scientific">Glonium stellatum</name>
    <dbReference type="NCBI Taxonomy" id="574774"/>
    <lineage>
        <taxon>Eukaryota</taxon>
        <taxon>Fungi</taxon>
        <taxon>Dikarya</taxon>
        <taxon>Ascomycota</taxon>
        <taxon>Pezizomycotina</taxon>
        <taxon>Dothideomycetes</taxon>
        <taxon>Pleosporomycetidae</taxon>
        <taxon>Gloniales</taxon>
        <taxon>Gloniaceae</taxon>
        <taxon>Glonium</taxon>
    </lineage>
</organism>
<keyword evidence="5" id="KW-0256">Endoplasmic reticulum</keyword>